<dbReference type="InterPro" id="IPR011473">
    <property type="entry name" value="DUF1579"/>
</dbReference>
<evidence type="ECO:0008006" key="3">
    <source>
        <dbReference type="Google" id="ProtNLM"/>
    </source>
</evidence>
<organism evidence="1 2">
    <name type="scientific">Gloeobacter kilaueensis (strain ATCC BAA-2537 / CCAP 1431/1 / ULC 316 / JS1)</name>
    <dbReference type="NCBI Taxonomy" id="1183438"/>
    <lineage>
        <taxon>Bacteria</taxon>
        <taxon>Bacillati</taxon>
        <taxon>Cyanobacteriota</taxon>
        <taxon>Cyanophyceae</taxon>
        <taxon>Gloeobacterales</taxon>
        <taxon>Gloeobacteraceae</taxon>
        <taxon>Gloeobacter</taxon>
    </lineage>
</organism>
<dbReference type="RefSeq" id="WP_023176075.1">
    <property type="nucleotide sequence ID" value="NC_022600.1"/>
</dbReference>
<evidence type="ECO:0000313" key="2">
    <source>
        <dbReference type="Proteomes" id="UP000017396"/>
    </source>
</evidence>
<dbReference type="KEGG" id="glj:GKIL_4439"/>
<protein>
    <recommendedName>
        <fullName evidence="3">DUF1579 domain-containing protein</fullName>
    </recommendedName>
</protein>
<sequence length="158" mass="17469">MSATSSKRAWLQNLVGEWSYQFHTADDSDHSGVAANGTESVRALSDHFIILDNTGQSSDGSQTRAATLIGYEPNTGRFAGAVAGSALDRLFVYDGDLSPDGRALLLETEGPAMSEGRETDRYRDVFQIIDDDHRFTAAEVLQDGEWKEFMRSDFVRVR</sequence>
<dbReference type="HOGENOM" id="CLU_112398_1_0_3"/>
<dbReference type="Proteomes" id="UP000017396">
    <property type="component" value="Chromosome"/>
</dbReference>
<dbReference type="EMBL" id="CP003587">
    <property type="protein sequence ID" value="AGY60685.1"/>
    <property type="molecule type" value="Genomic_DNA"/>
</dbReference>
<proteinExistence type="predicted"/>
<name>U5QSH2_GLOK1</name>
<keyword evidence="2" id="KW-1185">Reference proteome</keyword>
<reference evidence="1 2" key="1">
    <citation type="journal article" date="2013" name="PLoS ONE">
        <title>Cultivation and Complete Genome Sequencing of Gloeobacter kilaueensis sp. nov., from a Lava Cave in Kilauea Caldera, Hawai'i.</title>
        <authorList>
            <person name="Saw J.H."/>
            <person name="Schatz M."/>
            <person name="Brown M.V."/>
            <person name="Kunkel D.D."/>
            <person name="Foster J.S."/>
            <person name="Shick H."/>
            <person name="Christensen S."/>
            <person name="Hou S."/>
            <person name="Wan X."/>
            <person name="Donachie S.P."/>
        </authorList>
    </citation>
    <scope>NUCLEOTIDE SEQUENCE [LARGE SCALE GENOMIC DNA]</scope>
    <source>
        <strain evidence="2">JS</strain>
    </source>
</reference>
<evidence type="ECO:0000313" key="1">
    <source>
        <dbReference type="EMBL" id="AGY60685.1"/>
    </source>
</evidence>
<dbReference type="Pfam" id="PF07617">
    <property type="entry name" value="DUF1579"/>
    <property type="match status" value="1"/>
</dbReference>
<accession>U5QSH2</accession>
<dbReference type="AlphaFoldDB" id="U5QSH2"/>
<gene>
    <name evidence="1" type="ORF">GKIL_4439</name>
</gene>
<dbReference type="OrthoDB" id="512336at2"/>